<dbReference type="Proteomes" id="UP000077143">
    <property type="component" value="Chromosome"/>
</dbReference>
<dbReference type="EMBL" id="CP015596">
    <property type="protein sequence ID" value="ANE82239.1"/>
    <property type="molecule type" value="Genomic_DNA"/>
</dbReference>
<dbReference type="STRING" id="1682113.A7U43_25950"/>
<name>A0A172USV5_9MYCO</name>
<protein>
    <submittedName>
        <fullName evidence="1">Uncharacterized protein</fullName>
    </submittedName>
</protein>
<proteinExistence type="predicted"/>
<sequence>MTTELDQATVLVTETINHARSGDGFNINDIWDRWHGSPITLLGAALLAAIGRIPDQDPNPDPRDWRRATTFLAGWATGDPGIFGPVAEEAEQDGRTQHLLAALAEHAVLGLGLRDNPEQLAEIRRAIAIWMNEENRND</sequence>
<dbReference type="KEGG" id="madi:A7U43_25950"/>
<accession>A0A172USV5</accession>
<dbReference type="RefSeq" id="WP_068000773.1">
    <property type="nucleotide sequence ID" value="NZ_CP015596.1"/>
</dbReference>
<dbReference type="AlphaFoldDB" id="A0A172USV5"/>
<evidence type="ECO:0000313" key="1">
    <source>
        <dbReference type="EMBL" id="ANE82239.1"/>
    </source>
</evidence>
<gene>
    <name evidence="1" type="ORF">A7U43_25950</name>
</gene>
<reference evidence="1 2" key="1">
    <citation type="submission" date="2016-05" db="EMBL/GenBank/DDBJ databases">
        <title>Complete genome sequence of a phthalic acid esters degrading Mycobacterium sp. YC-RL4.</title>
        <authorList>
            <person name="Ren L."/>
            <person name="Fan S."/>
            <person name="Ruth N."/>
            <person name="Jia Y."/>
            <person name="Wang J."/>
            <person name="Qiao C."/>
        </authorList>
    </citation>
    <scope>NUCLEOTIDE SEQUENCE [LARGE SCALE GENOMIC DNA]</scope>
    <source>
        <strain evidence="1 2">YC-RL4</strain>
    </source>
</reference>
<keyword evidence="2" id="KW-1185">Reference proteome</keyword>
<evidence type="ECO:0000313" key="2">
    <source>
        <dbReference type="Proteomes" id="UP000077143"/>
    </source>
</evidence>
<organism evidence="1 2">
    <name type="scientific">Mycobacterium adipatum</name>
    <dbReference type="NCBI Taxonomy" id="1682113"/>
    <lineage>
        <taxon>Bacteria</taxon>
        <taxon>Bacillati</taxon>
        <taxon>Actinomycetota</taxon>
        <taxon>Actinomycetes</taxon>
        <taxon>Mycobacteriales</taxon>
        <taxon>Mycobacteriaceae</taxon>
        <taxon>Mycobacterium</taxon>
    </lineage>
</organism>